<evidence type="ECO:0000313" key="8">
    <source>
        <dbReference type="Proteomes" id="UP000285567"/>
    </source>
</evidence>
<accession>A0A418IKU6</accession>
<dbReference type="GO" id="GO:1901678">
    <property type="term" value="P:iron coordination entity transport"/>
    <property type="evidence" value="ECO:0007669"/>
    <property type="project" value="UniProtKB-ARBA"/>
</dbReference>
<gene>
    <name evidence="7" type="ORF">BU097_12205</name>
</gene>
<protein>
    <submittedName>
        <fullName evidence="7">Ferrichrome ABC transporter substrate-binding protein</fullName>
    </submittedName>
</protein>
<evidence type="ECO:0000256" key="4">
    <source>
        <dbReference type="ARBA" id="ARBA00022729"/>
    </source>
</evidence>
<comment type="similarity">
    <text evidence="2">Belongs to the bacterial solute-binding protein 8 family.</text>
</comment>
<dbReference type="InterPro" id="IPR051313">
    <property type="entry name" value="Bact_iron-sidero_bind"/>
</dbReference>
<keyword evidence="3" id="KW-0813">Transport</keyword>
<dbReference type="PANTHER" id="PTHR30532:SF26">
    <property type="entry name" value="IRON(3+)-HYDROXAMATE-BINDING PROTEIN FHUD"/>
    <property type="match status" value="1"/>
</dbReference>
<feature type="chain" id="PRO_5038632931" evidence="5">
    <location>
        <begin position="21"/>
        <end position="302"/>
    </location>
</feature>
<name>A0A418IKU6_STAXY</name>
<dbReference type="AlphaFoldDB" id="A0A418IKU6"/>
<dbReference type="GO" id="GO:0030288">
    <property type="term" value="C:outer membrane-bounded periplasmic space"/>
    <property type="evidence" value="ECO:0007669"/>
    <property type="project" value="TreeGrafter"/>
</dbReference>
<evidence type="ECO:0000259" key="6">
    <source>
        <dbReference type="PROSITE" id="PS50983"/>
    </source>
</evidence>
<sequence length="302" mass="34521">MKKILIIGCALLLLSLTACSNENSDKKQEQKEYKQANGKKVSIPKKPKRIAVLTPFYVGDFIELGVKPVAVLDWTKDSSILKSRLKGTPSVGENDVEKVAEQKPDLIISDSRDKNNKKYQKIASTVSFSPTDYNYKEILIEIGKITNEKEKANQWVKNWEQQTKKDRKLIQAKTKGQTATIFEPDTKNINIFGTNWGGRGLEIVHGAFGMPMEKSYKEKLKENGKGYHSVSKEEINNLSGDYIFLSEPKNTNFDFKRTDTWKNIDAVKNGKVFSYRAEDYWFTDPITLEHLRTKLKQDILSK</sequence>
<dbReference type="PANTHER" id="PTHR30532">
    <property type="entry name" value="IRON III DICITRATE-BINDING PERIPLASMIC PROTEIN"/>
    <property type="match status" value="1"/>
</dbReference>
<evidence type="ECO:0000313" key="7">
    <source>
        <dbReference type="EMBL" id="RIN08223.1"/>
    </source>
</evidence>
<dbReference type="Proteomes" id="UP000285567">
    <property type="component" value="Unassembled WGS sequence"/>
</dbReference>
<evidence type="ECO:0000256" key="3">
    <source>
        <dbReference type="ARBA" id="ARBA00022448"/>
    </source>
</evidence>
<evidence type="ECO:0000256" key="2">
    <source>
        <dbReference type="ARBA" id="ARBA00008814"/>
    </source>
</evidence>
<dbReference type="PROSITE" id="PS50983">
    <property type="entry name" value="FE_B12_PBP"/>
    <property type="match status" value="1"/>
</dbReference>
<dbReference type="InterPro" id="IPR002491">
    <property type="entry name" value="ABC_transptr_periplasmic_BD"/>
</dbReference>
<keyword evidence="8" id="KW-1185">Reference proteome</keyword>
<comment type="caution">
    <text evidence="7">The sequence shown here is derived from an EMBL/GenBank/DDBJ whole genome shotgun (WGS) entry which is preliminary data.</text>
</comment>
<dbReference type="PROSITE" id="PS51257">
    <property type="entry name" value="PROKAR_LIPOPROTEIN"/>
    <property type="match status" value="1"/>
</dbReference>
<dbReference type="RefSeq" id="WP_119604175.1">
    <property type="nucleotide sequence ID" value="NZ_QXUL01000077.1"/>
</dbReference>
<dbReference type="EMBL" id="QXUL01000077">
    <property type="protein sequence ID" value="RIN08223.1"/>
    <property type="molecule type" value="Genomic_DNA"/>
</dbReference>
<evidence type="ECO:0000256" key="5">
    <source>
        <dbReference type="SAM" id="SignalP"/>
    </source>
</evidence>
<dbReference type="Pfam" id="PF01497">
    <property type="entry name" value="Peripla_BP_2"/>
    <property type="match status" value="1"/>
</dbReference>
<keyword evidence="4 5" id="KW-0732">Signal</keyword>
<dbReference type="SUPFAM" id="SSF53807">
    <property type="entry name" value="Helical backbone' metal receptor"/>
    <property type="match status" value="1"/>
</dbReference>
<evidence type="ECO:0000256" key="1">
    <source>
        <dbReference type="ARBA" id="ARBA00004196"/>
    </source>
</evidence>
<feature type="signal peptide" evidence="5">
    <location>
        <begin position="1"/>
        <end position="20"/>
    </location>
</feature>
<comment type="subcellular location">
    <subcellularLocation>
        <location evidence="1">Cell envelope</location>
    </subcellularLocation>
</comment>
<dbReference type="Gene3D" id="3.40.50.1980">
    <property type="entry name" value="Nitrogenase molybdenum iron protein domain"/>
    <property type="match status" value="2"/>
</dbReference>
<organism evidence="7 8">
    <name type="scientific">Staphylococcus xylosus</name>
    <dbReference type="NCBI Taxonomy" id="1288"/>
    <lineage>
        <taxon>Bacteria</taxon>
        <taxon>Bacillati</taxon>
        <taxon>Bacillota</taxon>
        <taxon>Bacilli</taxon>
        <taxon>Bacillales</taxon>
        <taxon>Staphylococcaceae</taxon>
        <taxon>Staphylococcus</taxon>
    </lineage>
</organism>
<reference evidence="7 8" key="1">
    <citation type="journal article" date="2016" name="Front. Microbiol.">
        <title>Comprehensive Phylogenetic Analysis of Bovine Non-aureus Staphylococci Species Based on Whole-Genome Sequencing.</title>
        <authorList>
            <person name="Naushad S."/>
            <person name="Barkema H.W."/>
            <person name="Luby C."/>
            <person name="Condas L.A."/>
            <person name="Nobrega D.B."/>
            <person name="Carson D.A."/>
            <person name="De Buck J."/>
        </authorList>
    </citation>
    <scope>NUCLEOTIDE SEQUENCE [LARGE SCALE GENOMIC DNA]</scope>
    <source>
        <strain evidence="7 8">SNUC 102</strain>
    </source>
</reference>
<dbReference type="OrthoDB" id="2241086at2"/>
<feature type="domain" description="Fe/B12 periplasmic-binding" evidence="6">
    <location>
        <begin position="49"/>
        <end position="302"/>
    </location>
</feature>
<proteinExistence type="inferred from homology"/>